<dbReference type="Proteomes" id="UP000243807">
    <property type="component" value="Chromosome"/>
</dbReference>
<name>A0A1P8ULH9_9GAMM</name>
<feature type="domain" description="GH15-like" evidence="4">
    <location>
        <begin position="368"/>
        <end position="666"/>
    </location>
</feature>
<comment type="similarity">
    <text evidence="1">Belongs to the glycosyl hydrolase 15 family.</text>
</comment>
<dbReference type="Pfam" id="PF00723">
    <property type="entry name" value="Glyco_hydro_15"/>
    <property type="match status" value="2"/>
</dbReference>
<accession>A0A1P8ULH9</accession>
<dbReference type="InterPro" id="IPR008928">
    <property type="entry name" value="6-hairpin_glycosidase_sf"/>
</dbReference>
<dbReference type="PANTHER" id="PTHR31616">
    <property type="entry name" value="TREHALASE"/>
    <property type="match status" value="1"/>
</dbReference>
<evidence type="ECO:0000256" key="2">
    <source>
        <dbReference type="ARBA" id="ARBA00022801"/>
    </source>
</evidence>
<dbReference type="Gene3D" id="1.50.10.10">
    <property type="match status" value="1"/>
</dbReference>
<dbReference type="OrthoDB" id="9806081at2"/>
<evidence type="ECO:0000259" key="5">
    <source>
        <dbReference type="Pfam" id="PF09137"/>
    </source>
</evidence>
<dbReference type="SUPFAM" id="SSF48208">
    <property type="entry name" value="Six-hairpin glycosidases"/>
    <property type="match status" value="1"/>
</dbReference>
<gene>
    <name evidence="6" type="ORF">BW247_11135</name>
</gene>
<dbReference type="GO" id="GO:0030246">
    <property type="term" value="F:carbohydrate binding"/>
    <property type="evidence" value="ECO:0007669"/>
    <property type="project" value="InterPro"/>
</dbReference>
<dbReference type="InterPro" id="IPR015220">
    <property type="entry name" value="Glucodextranase_N"/>
</dbReference>
<reference evidence="6 7" key="1">
    <citation type="submission" date="2017-01" db="EMBL/GenBank/DDBJ databases">
        <title>Draft sequence of Acidihalobacter ferrooxidans strain DSM 14175 (strain V8).</title>
        <authorList>
            <person name="Khaleque H.N."/>
            <person name="Ramsay J.P."/>
            <person name="Murphy R.J.T."/>
            <person name="Kaksonen A.H."/>
            <person name="Boxall N.J."/>
            <person name="Watkin E.L.J."/>
        </authorList>
    </citation>
    <scope>NUCLEOTIDE SEQUENCE [LARGE SCALE GENOMIC DNA]</scope>
    <source>
        <strain evidence="6 7">V8</strain>
    </source>
</reference>
<dbReference type="Pfam" id="PF09137">
    <property type="entry name" value="Glucodextran_N"/>
    <property type="match status" value="1"/>
</dbReference>
<dbReference type="GO" id="GO:0005975">
    <property type="term" value="P:carbohydrate metabolic process"/>
    <property type="evidence" value="ECO:0007669"/>
    <property type="project" value="InterPro"/>
</dbReference>
<proteinExistence type="inferred from homology"/>
<dbReference type="PANTHER" id="PTHR31616:SF0">
    <property type="entry name" value="GLUCAN 1,4-ALPHA-GLUCOSIDASE"/>
    <property type="match status" value="1"/>
</dbReference>
<evidence type="ECO:0000313" key="6">
    <source>
        <dbReference type="EMBL" id="APZ44682.1"/>
    </source>
</evidence>
<dbReference type="KEGG" id="afy:BW247_11135"/>
<protein>
    <submittedName>
        <fullName evidence="6">Glycosyl hydrolase</fullName>
    </submittedName>
</protein>
<evidence type="ECO:0000259" key="4">
    <source>
        <dbReference type="Pfam" id="PF00723"/>
    </source>
</evidence>
<dbReference type="InterPro" id="IPR011613">
    <property type="entry name" value="GH15-like"/>
</dbReference>
<dbReference type="Gene3D" id="2.70.98.10">
    <property type="match status" value="1"/>
</dbReference>
<dbReference type="EMBL" id="CP019434">
    <property type="protein sequence ID" value="APZ44682.1"/>
    <property type="molecule type" value="Genomic_DNA"/>
</dbReference>
<evidence type="ECO:0000256" key="1">
    <source>
        <dbReference type="ARBA" id="ARBA00006188"/>
    </source>
</evidence>
<keyword evidence="3" id="KW-0326">Glycosidase</keyword>
<sequence>MHPPCGKAPVAETRKAVWSSARKEMVGTALGASRVWFTLARGIVSEVYYPRIDIPQLRELDFVVADGVDFWVALKGQDAYSVERLEDDLPLAMLVHRHPRFELRLRVCVDPHRDVLLLEVTLDGDETLRPYALLAARLGGDAEGNLAATGEWDGRRTLWADQGPFALALQCCDVEGRPALDARSVGEVGASDLREDFARHGAMRWHYAEAGPGEVALGARLPRRCTLAVGFAGSREAADTLAWSTLALGFESVWDAYADGWRHWREVCACPRLPRLDAAVAGLFRRSLNVLKIHEDRTYPGALVASLAVPWGEANESRGGYHLVWSRDLVESAGALVALGAYDTARDVLAYLHATQQADGHWLQNQWLGGKPFWQGIQLDETAFPVLLAGLLAAHGELGAIPVTGMVELALRFILAEGPCTGQDRWEEDPGINTFTLAIAIGALVEGAQFLHGRAAELALMVADYWNANIESWCWAQDTALAREAGVSGYYLRAAPVHVLMCEGAKAEHLFIKNRAHDYDRPADEQISTDFLQLVRYGLRDAHDPCVVSSLKVVDRLLRHDTPHGPVWHRYNGDGYGEHPDGTPFDGTGRGRGWPLLIGERGHYALLAGEDVGPYLRSMAAMTGRGGLLPEQVWDAAPIPEHDLEPGAPTGAAMPLVWAHSEFVKLCLSLEQGRPVDAPPRTWARYGGQRPTLDYVLWRFRQRPRTLRQGQELRVLLRAPATVHWGVDGWQDVRDTPTEDWALGHLACLPTGRLAVGSRIDFTFRWSADGQWQGEDFAVEVIAQ</sequence>
<dbReference type="PROSITE" id="PS00820">
    <property type="entry name" value="GLUCOAMYLASE"/>
    <property type="match status" value="1"/>
</dbReference>
<dbReference type="STRING" id="1765967.BW247_11135"/>
<dbReference type="InterPro" id="IPR012341">
    <property type="entry name" value="6hp_glycosidase-like_sf"/>
</dbReference>
<dbReference type="SUPFAM" id="SSF74650">
    <property type="entry name" value="Galactose mutarotase-like"/>
    <property type="match status" value="1"/>
</dbReference>
<evidence type="ECO:0000313" key="7">
    <source>
        <dbReference type="Proteomes" id="UP000243807"/>
    </source>
</evidence>
<dbReference type="InterPro" id="IPR011013">
    <property type="entry name" value="Gal_mutarotase_sf_dom"/>
</dbReference>
<keyword evidence="2 6" id="KW-0378">Hydrolase</keyword>
<organism evidence="6 7">
    <name type="scientific">Acidihalobacter ferrooxydans</name>
    <dbReference type="NCBI Taxonomy" id="1765967"/>
    <lineage>
        <taxon>Bacteria</taxon>
        <taxon>Pseudomonadati</taxon>
        <taxon>Pseudomonadota</taxon>
        <taxon>Gammaproteobacteria</taxon>
        <taxon>Chromatiales</taxon>
        <taxon>Ectothiorhodospiraceae</taxon>
        <taxon>Acidihalobacter</taxon>
    </lineage>
</organism>
<dbReference type="GO" id="GO:0004553">
    <property type="term" value="F:hydrolase activity, hydrolyzing O-glycosyl compounds"/>
    <property type="evidence" value="ECO:0007669"/>
    <property type="project" value="UniProtKB-ARBA"/>
</dbReference>
<feature type="domain" description="Glucodextranase N-terminal" evidence="5">
    <location>
        <begin position="13"/>
        <end position="265"/>
    </location>
</feature>
<evidence type="ECO:0000256" key="3">
    <source>
        <dbReference type="ARBA" id="ARBA00023295"/>
    </source>
</evidence>
<dbReference type="InterPro" id="IPR046966">
    <property type="entry name" value="Glucoamylase_active_site"/>
</dbReference>
<dbReference type="CDD" id="cd07430">
    <property type="entry name" value="GH15_N"/>
    <property type="match status" value="1"/>
</dbReference>
<dbReference type="GO" id="GO:0016757">
    <property type="term" value="F:glycosyltransferase activity"/>
    <property type="evidence" value="ECO:0007669"/>
    <property type="project" value="UniProtKB-ARBA"/>
</dbReference>
<feature type="domain" description="GH15-like" evidence="4">
    <location>
        <begin position="286"/>
        <end position="350"/>
    </location>
</feature>
<keyword evidence="7" id="KW-1185">Reference proteome</keyword>
<dbReference type="AlphaFoldDB" id="A0A1P8ULH9"/>
<dbReference type="InterPro" id="IPR014718">
    <property type="entry name" value="GH-type_carb-bd"/>
</dbReference>